<dbReference type="Pfam" id="PF12770">
    <property type="entry name" value="CHAT"/>
    <property type="match status" value="1"/>
</dbReference>
<dbReference type="InterPro" id="IPR011990">
    <property type="entry name" value="TPR-like_helical_dom_sf"/>
</dbReference>
<evidence type="ECO:0000313" key="2">
    <source>
        <dbReference type="EMBL" id="CAA9215507.1"/>
    </source>
</evidence>
<dbReference type="InterPro" id="IPR024983">
    <property type="entry name" value="CHAT_dom"/>
</dbReference>
<dbReference type="AlphaFoldDB" id="A0A6J4H7H3"/>
<protein>
    <recommendedName>
        <fullName evidence="1">CHAT domain-containing protein</fullName>
    </recommendedName>
</protein>
<dbReference type="EMBL" id="CADCTF010000014">
    <property type="protein sequence ID" value="CAA9215507.1"/>
    <property type="molecule type" value="Genomic_DNA"/>
</dbReference>
<proteinExistence type="predicted"/>
<gene>
    <name evidence="2" type="ORF">AVDCRST_MAG50-190</name>
</gene>
<reference evidence="2" key="1">
    <citation type="submission" date="2020-02" db="EMBL/GenBank/DDBJ databases">
        <authorList>
            <person name="Meier V. D."/>
        </authorList>
    </citation>
    <scope>NUCLEOTIDE SEQUENCE</scope>
    <source>
        <strain evidence="2">AVDCRST_MAG50</strain>
    </source>
</reference>
<feature type="domain" description="CHAT" evidence="1">
    <location>
        <begin position="562"/>
        <end position="781"/>
    </location>
</feature>
<sequence length="795" mass="82295">MAGPVTASRAAGLARGSLASVLMASGDAEGALAQLDIALGSLSGGDAAPAAMQRGAVLQRLGRVPEALSSFEVALAGAEACGDELTEARTRANRGVMQGYAGEFAAALRDLDIAERLFRRNGMDLFAADCGHNRGFVSARRGDLVQALRLFAAARADYERLGVRRPNARLDECEALLAARLAPEALRAATDAEHELRAGGQLADAAEASLLRARACEIAGDFVQAAAAASAAETAFEAQARPPWSAVARAVRVRAEVRGGHPPRPGAALEVALELARQGWVIEAAEAAVMAGRVAIAAGDAPVVRRALELGGQFRHSRLARARTPGWHAEALRRAWEGDPQGARRAARRALAAATQGAAVLGATDLRTSSTGNAVEVAELGMELAMLDARPATVLAWAEMWRANAVSLPPARPPSDPELAEDLAQLRHVASQLRDDTLAGHDVADASRLQSLLEQKVTRRARLVSGSAEPLPGHAGPPRLRDVRSRLGAAVLVEFIEHSGQLSVLTVESRRASVCHIGPVDPLADDVATLRFGLARALSPRTRPASRAAARSSAAAAAARLDAALLTSVPDRSRPVVVVPSGPLHALPWAALAGCRDRPVTVVPSVKAWLRAVDVAPTGQAIALVAGPGLAGAEAEIGELHERYPRADVLTASSATVVTVGDALQQADVAHIAAHGHFRSDNPMFSSLTLADGALTVYELEAMSRLPRLVVLSACDVGRSEVRPGNEVLGVVSAFLSLGTATLVASVLPVPDEVAAATSVAFHDRIIAGDTAAVALAKVQAGLDAGGPFVCFGAG</sequence>
<evidence type="ECO:0000259" key="1">
    <source>
        <dbReference type="Pfam" id="PF12770"/>
    </source>
</evidence>
<accession>A0A6J4H7H3</accession>
<organism evidence="2">
    <name type="scientific">uncultured Acidimicrobiales bacterium</name>
    <dbReference type="NCBI Taxonomy" id="310071"/>
    <lineage>
        <taxon>Bacteria</taxon>
        <taxon>Bacillati</taxon>
        <taxon>Actinomycetota</taxon>
        <taxon>Acidimicrobiia</taxon>
        <taxon>Acidimicrobiales</taxon>
        <taxon>environmental samples</taxon>
    </lineage>
</organism>
<dbReference type="Gene3D" id="1.25.40.10">
    <property type="entry name" value="Tetratricopeptide repeat domain"/>
    <property type="match status" value="1"/>
</dbReference>
<dbReference type="SUPFAM" id="SSF48452">
    <property type="entry name" value="TPR-like"/>
    <property type="match status" value="1"/>
</dbReference>
<name>A0A6J4H7H3_9ACTN</name>